<evidence type="ECO:0000256" key="1">
    <source>
        <dbReference type="ARBA" id="ARBA00023015"/>
    </source>
</evidence>
<comment type="caution">
    <text evidence="5">The sequence shown here is derived from an EMBL/GenBank/DDBJ whole genome shotgun (WGS) entry which is preliminary data.</text>
</comment>
<evidence type="ECO:0000259" key="4">
    <source>
        <dbReference type="PROSITE" id="PS51078"/>
    </source>
</evidence>
<dbReference type="EMBL" id="SFCC01000014">
    <property type="protein sequence ID" value="RZQ61053.1"/>
    <property type="molecule type" value="Genomic_DNA"/>
</dbReference>
<evidence type="ECO:0000313" key="6">
    <source>
        <dbReference type="Proteomes" id="UP000292003"/>
    </source>
</evidence>
<dbReference type="Pfam" id="PF09339">
    <property type="entry name" value="HTH_IclR"/>
    <property type="match status" value="1"/>
</dbReference>
<keyword evidence="3" id="KW-0804">Transcription</keyword>
<dbReference type="GO" id="GO:0045892">
    <property type="term" value="P:negative regulation of DNA-templated transcription"/>
    <property type="evidence" value="ECO:0007669"/>
    <property type="project" value="TreeGrafter"/>
</dbReference>
<dbReference type="InterPro" id="IPR036390">
    <property type="entry name" value="WH_DNA-bd_sf"/>
</dbReference>
<evidence type="ECO:0000256" key="2">
    <source>
        <dbReference type="ARBA" id="ARBA00023125"/>
    </source>
</evidence>
<reference evidence="5 6" key="1">
    <citation type="submission" date="2019-02" db="EMBL/GenBank/DDBJ databases">
        <title>Draft genome sequence of Amycolatopsis sp. 8-3EHSu isolated from roots of Suaeda maritima.</title>
        <authorList>
            <person name="Duangmal K."/>
            <person name="Chantavorakit T."/>
        </authorList>
    </citation>
    <scope>NUCLEOTIDE SEQUENCE [LARGE SCALE GENOMIC DNA]</scope>
    <source>
        <strain evidence="5 6">8-3EHSu</strain>
    </source>
</reference>
<proteinExistence type="predicted"/>
<dbReference type="Pfam" id="PF01614">
    <property type="entry name" value="IclR_C"/>
    <property type="match status" value="1"/>
</dbReference>
<keyword evidence="6" id="KW-1185">Reference proteome</keyword>
<dbReference type="InterPro" id="IPR036388">
    <property type="entry name" value="WH-like_DNA-bd_sf"/>
</dbReference>
<protein>
    <recommendedName>
        <fullName evidence="4">IclR-ED domain-containing protein</fullName>
    </recommendedName>
</protein>
<dbReference type="PANTHER" id="PTHR30136">
    <property type="entry name" value="HELIX-TURN-HELIX TRANSCRIPTIONAL REGULATOR, ICLR FAMILY"/>
    <property type="match status" value="1"/>
</dbReference>
<dbReference type="AlphaFoldDB" id="A0A4Q7J3Y3"/>
<keyword evidence="1" id="KW-0805">Transcription regulation</keyword>
<dbReference type="InterPro" id="IPR005471">
    <property type="entry name" value="Tscrpt_reg_IclR_N"/>
</dbReference>
<dbReference type="InterPro" id="IPR029016">
    <property type="entry name" value="GAF-like_dom_sf"/>
</dbReference>
<name>A0A4Q7J3Y3_9PSEU</name>
<dbReference type="SUPFAM" id="SSF55781">
    <property type="entry name" value="GAF domain-like"/>
    <property type="match status" value="1"/>
</dbReference>
<dbReference type="Gene3D" id="1.10.10.10">
    <property type="entry name" value="Winged helix-like DNA-binding domain superfamily/Winged helix DNA-binding domain"/>
    <property type="match status" value="1"/>
</dbReference>
<sequence>MALERRLAAELSSLERGLRILAFVQDNGRVGTAEIIAGLDIPSSSAYRYVRLLRTAGFLTEVDGVLMPSERLADPSEQPAEHLVDTARPVLTRLRGRSGLNVALAVRVHTAALCLDTRRARTGSMAFHPGEILALHAGASATPLLAAAPASVRRQVLRGKLQRFTAATPDAATLRVELETAERLGYHVSRGWLTPGMTAVGMPVIVAGHCLCALSLIGTDGELAEVTRPVALLRDAVAELTANLPSHPATVWTSPDIERPADDR</sequence>
<feature type="domain" description="IclR-ED" evidence="4">
    <location>
        <begin position="71"/>
        <end position="246"/>
    </location>
</feature>
<dbReference type="InterPro" id="IPR014757">
    <property type="entry name" value="Tscrpt_reg_IclR_C"/>
</dbReference>
<accession>A0A4Q7J3Y3</accession>
<dbReference type="GO" id="GO:0003700">
    <property type="term" value="F:DNA-binding transcription factor activity"/>
    <property type="evidence" value="ECO:0007669"/>
    <property type="project" value="TreeGrafter"/>
</dbReference>
<organism evidence="5 6">
    <name type="scientific">Amycolatopsis suaedae</name>
    <dbReference type="NCBI Taxonomy" id="2510978"/>
    <lineage>
        <taxon>Bacteria</taxon>
        <taxon>Bacillati</taxon>
        <taxon>Actinomycetota</taxon>
        <taxon>Actinomycetes</taxon>
        <taxon>Pseudonocardiales</taxon>
        <taxon>Pseudonocardiaceae</taxon>
        <taxon>Amycolatopsis</taxon>
    </lineage>
</organism>
<evidence type="ECO:0000313" key="5">
    <source>
        <dbReference type="EMBL" id="RZQ61053.1"/>
    </source>
</evidence>
<dbReference type="SUPFAM" id="SSF46785">
    <property type="entry name" value="Winged helix' DNA-binding domain"/>
    <property type="match status" value="1"/>
</dbReference>
<dbReference type="InterPro" id="IPR050707">
    <property type="entry name" value="HTH_MetabolicPath_Reg"/>
</dbReference>
<dbReference type="RefSeq" id="WP_130478266.1">
    <property type="nucleotide sequence ID" value="NZ_SFCC01000014.1"/>
</dbReference>
<evidence type="ECO:0000256" key="3">
    <source>
        <dbReference type="ARBA" id="ARBA00023163"/>
    </source>
</evidence>
<dbReference type="OrthoDB" id="3632743at2"/>
<dbReference type="PANTHER" id="PTHR30136:SF24">
    <property type="entry name" value="HTH-TYPE TRANSCRIPTIONAL REPRESSOR ALLR"/>
    <property type="match status" value="1"/>
</dbReference>
<dbReference type="Proteomes" id="UP000292003">
    <property type="component" value="Unassembled WGS sequence"/>
</dbReference>
<dbReference type="PROSITE" id="PS51078">
    <property type="entry name" value="ICLR_ED"/>
    <property type="match status" value="1"/>
</dbReference>
<dbReference type="Gene3D" id="3.30.450.40">
    <property type="match status" value="1"/>
</dbReference>
<gene>
    <name evidence="5" type="ORF">EWH70_25995</name>
</gene>
<keyword evidence="2" id="KW-0238">DNA-binding</keyword>
<dbReference type="GO" id="GO:0003677">
    <property type="term" value="F:DNA binding"/>
    <property type="evidence" value="ECO:0007669"/>
    <property type="project" value="UniProtKB-KW"/>
</dbReference>